<evidence type="ECO:0000256" key="9">
    <source>
        <dbReference type="ARBA" id="ARBA00023098"/>
    </source>
</evidence>
<keyword evidence="10" id="KW-0012">Acyltransferase</keyword>
<evidence type="ECO:0000256" key="5">
    <source>
        <dbReference type="ARBA" id="ARBA00013220"/>
    </source>
</evidence>
<evidence type="ECO:0000256" key="10">
    <source>
        <dbReference type="ARBA" id="ARBA00023315"/>
    </source>
</evidence>
<gene>
    <name evidence="12" type="ORF">FOMPIDRAFT_1023008</name>
</gene>
<dbReference type="PANTHER" id="PTHR13693">
    <property type="entry name" value="CLASS II AMINOTRANSFERASE/8-AMINO-7-OXONONANOATE SYNTHASE"/>
    <property type="match status" value="1"/>
</dbReference>
<dbReference type="OrthoDB" id="3168162at2759"/>
<evidence type="ECO:0000256" key="8">
    <source>
        <dbReference type="ARBA" id="ARBA00022919"/>
    </source>
</evidence>
<dbReference type="GO" id="GO:0005783">
    <property type="term" value="C:endoplasmic reticulum"/>
    <property type="evidence" value="ECO:0007669"/>
    <property type="project" value="TreeGrafter"/>
</dbReference>
<dbReference type="InterPro" id="IPR015421">
    <property type="entry name" value="PyrdxlP-dep_Trfase_major"/>
</dbReference>
<dbReference type="GO" id="GO:0046512">
    <property type="term" value="P:sphingosine biosynthetic process"/>
    <property type="evidence" value="ECO:0007669"/>
    <property type="project" value="TreeGrafter"/>
</dbReference>
<dbReference type="InterPro" id="IPR050087">
    <property type="entry name" value="AON_synthase_class-II"/>
</dbReference>
<dbReference type="PANTHER" id="PTHR13693:SF2">
    <property type="entry name" value="SERINE PALMITOYLTRANSFERASE 1"/>
    <property type="match status" value="1"/>
</dbReference>
<protein>
    <recommendedName>
        <fullName evidence="5">serine C-palmitoyltransferase</fullName>
        <ecNumber evidence="5">2.3.1.50</ecNumber>
    </recommendedName>
</protein>
<dbReference type="Proteomes" id="UP000015241">
    <property type="component" value="Unassembled WGS sequence"/>
</dbReference>
<evidence type="ECO:0000256" key="3">
    <source>
        <dbReference type="ARBA" id="ARBA00004991"/>
    </source>
</evidence>
<evidence type="ECO:0000256" key="6">
    <source>
        <dbReference type="ARBA" id="ARBA00022679"/>
    </source>
</evidence>
<dbReference type="GO" id="GO:0004758">
    <property type="term" value="F:serine C-palmitoyltransferase activity"/>
    <property type="evidence" value="ECO:0007669"/>
    <property type="project" value="TreeGrafter"/>
</dbReference>
<dbReference type="InParanoid" id="S8EAC5"/>
<evidence type="ECO:0000256" key="1">
    <source>
        <dbReference type="ARBA" id="ARBA00001933"/>
    </source>
</evidence>
<dbReference type="InterPro" id="IPR015422">
    <property type="entry name" value="PyrdxlP-dep_Trfase_small"/>
</dbReference>
<comment type="similarity">
    <text evidence="4">Belongs to the class-II pyridoxal-phosphate-dependent aminotransferase family.</text>
</comment>
<proteinExistence type="inferred from homology"/>
<organism evidence="12 13">
    <name type="scientific">Fomitopsis schrenkii</name>
    <name type="common">Brown rot fungus</name>
    <dbReference type="NCBI Taxonomy" id="2126942"/>
    <lineage>
        <taxon>Eukaryota</taxon>
        <taxon>Fungi</taxon>
        <taxon>Dikarya</taxon>
        <taxon>Basidiomycota</taxon>
        <taxon>Agaricomycotina</taxon>
        <taxon>Agaricomycetes</taxon>
        <taxon>Polyporales</taxon>
        <taxon>Fomitopsis</taxon>
    </lineage>
</organism>
<dbReference type="InterPro" id="IPR004839">
    <property type="entry name" value="Aminotransferase_I/II_large"/>
</dbReference>
<sequence length="553" mass="60615">MSSTVSSLEPLFTLVAQSYETLETTFYKIPGSSVIARYVKSSHRDDPGRTLLEVILIIFAIRTLLQSRTKAEASGKHFIEFTEKEIDELVDEWSPEPLTKPLDEIETAELDAVPLIVGPSGPKPKLANGKTVLNLASYNFAGLQGNQVIKEKCLDILRRYGLGSCGPPGFYGNQDVQIQLEQDIADFLGTEASILYSQAFSTISSVIPAFCKRGDIIVADRGVNFAIQKGLQISRCTVRWYDHNSMESLQQVLESVEKERRKKNWPLTRRFIVTEGIFDHDGAMSDLPKLVELKLKYKYRLFLDESVSFGSVGRTGRGLTELYNVPASQVDMLVGSVANGLNATGGFCAGSQIVVKHQRINGTSYVFSAAMPPMMTVAASEGINILRNTPSILTTLQENVRTVRAVLDKVDCISIPTHPASAVIHINVRPAPSAHGQLLSPTPLSPALPTTPMTPMTPLSPTTAKLSNPTSVNPRHPPHFDIEAEERLLQDIVDDALAQGVLITRAKRLRGQEQIEARPSIRLAISAAMSKKDCEKAANVIKVSCVKVLGKRR</sequence>
<dbReference type="Gene3D" id="3.40.640.10">
    <property type="entry name" value="Type I PLP-dependent aspartate aminotransferase-like (Major domain)"/>
    <property type="match status" value="1"/>
</dbReference>
<dbReference type="EC" id="2.3.1.50" evidence="5"/>
<dbReference type="Pfam" id="PF00155">
    <property type="entry name" value="Aminotran_1_2"/>
    <property type="match status" value="1"/>
</dbReference>
<evidence type="ECO:0000259" key="11">
    <source>
        <dbReference type="Pfam" id="PF00155"/>
    </source>
</evidence>
<comment type="pathway">
    <text evidence="2">Lipid metabolism; sphingolipid metabolism.</text>
</comment>
<evidence type="ECO:0000256" key="2">
    <source>
        <dbReference type="ARBA" id="ARBA00004760"/>
    </source>
</evidence>
<dbReference type="Gene3D" id="3.90.1150.10">
    <property type="entry name" value="Aspartate Aminotransferase, domain 1"/>
    <property type="match status" value="1"/>
</dbReference>
<evidence type="ECO:0000313" key="12">
    <source>
        <dbReference type="EMBL" id="EPT01962.1"/>
    </source>
</evidence>
<dbReference type="EMBL" id="KE504138">
    <property type="protein sequence ID" value="EPT01962.1"/>
    <property type="molecule type" value="Genomic_DNA"/>
</dbReference>
<dbReference type="GO" id="GO:0016020">
    <property type="term" value="C:membrane"/>
    <property type="evidence" value="ECO:0007669"/>
    <property type="project" value="GOC"/>
</dbReference>
<name>S8EAC5_FOMSC</name>
<dbReference type="SUPFAM" id="SSF53383">
    <property type="entry name" value="PLP-dependent transferases"/>
    <property type="match status" value="1"/>
</dbReference>
<keyword evidence="7" id="KW-0663">Pyridoxal phosphate</keyword>
<comment type="pathway">
    <text evidence="3">Sphingolipid metabolism.</text>
</comment>
<dbReference type="eggNOG" id="KOG1358">
    <property type="taxonomic scope" value="Eukaryota"/>
</dbReference>
<accession>S8EAC5</accession>
<keyword evidence="6" id="KW-0808">Transferase</keyword>
<evidence type="ECO:0000256" key="7">
    <source>
        <dbReference type="ARBA" id="ARBA00022898"/>
    </source>
</evidence>
<dbReference type="FunCoup" id="S8EAC5">
    <property type="interactions" value="637"/>
</dbReference>
<reference evidence="12 13" key="1">
    <citation type="journal article" date="2012" name="Science">
        <title>The Paleozoic origin of enzymatic lignin decomposition reconstructed from 31 fungal genomes.</title>
        <authorList>
            <person name="Floudas D."/>
            <person name="Binder M."/>
            <person name="Riley R."/>
            <person name="Barry K."/>
            <person name="Blanchette R.A."/>
            <person name="Henrissat B."/>
            <person name="Martinez A.T."/>
            <person name="Otillar R."/>
            <person name="Spatafora J.W."/>
            <person name="Yadav J.S."/>
            <person name="Aerts A."/>
            <person name="Benoit I."/>
            <person name="Boyd A."/>
            <person name="Carlson A."/>
            <person name="Copeland A."/>
            <person name="Coutinho P.M."/>
            <person name="de Vries R.P."/>
            <person name="Ferreira P."/>
            <person name="Findley K."/>
            <person name="Foster B."/>
            <person name="Gaskell J."/>
            <person name="Glotzer D."/>
            <person name="Gorecki P."/>
            <person name="Heitman J."/>
            <person name="Hesse C."/>
            <person name="Hori C."/>
            <person name="Igarashi K."/>
            <person name="Jurgens J.A."/>
            <person name="Kallen N."/>
            <person name="Kersten P."/>
            <person name="Kohler A."/>
            <person name="Kuees U."/>
            <person name="Kumar T.K.A."/>
            <person name="Kuo A."/>
            <person name="LaButti K."/>
            <person name="Larrondo L.F."/>
            <person name="Lindquist E."/>
            <person name="Ling A."/>
            <person name="Lombard V."/>
            <person name="Lucas S."/>
            <person name="Lundell T."/>
            <person name="Martin R."/>
            <person name="McLaughlin D.J."/>
            <person name="Morgenstern I."/>
            <person name="Morin E."/>
            <person name="Murat C."/>
            <person name="Nagy L.G."/>
            <person name="Nolan M."/>
            <person name="Ohm R.A."/>
            <person name="Patyshakuliyeva A."/>
            <person name="Rokas A."/>
            <person name="Ruiz-Duenas F.J."/>
            <person name="Sabat G."/>
            <person name="Salamov A."/>
            <person name="Samejima M."/>
            <person name="Schmutz J."/>
            <person name="Slot J.C."/>
            <person name="St John F."/>
            <person name="Stenlid J."/>
            <person name="Sun H."/>
            <person name="Sun S."/>
            <person name="Syed K."/>
            <person name="Tsang A."/>
            <person name="Wiebenga A."/>
            <person name="Young D."/>
            <person name="Pisabarro A."/>
            <person name="Eastwood D.C."/>
            <person name="Martin F."/>
            <person name="Cullen D."/>
            <person name="Grigoriev I.V."/>
            <person name="Hibbett D.S."/>
        </authorList>
    </citation>
    <scope>NUCLEOTIDE SEQUENCE</scope>
    <source>
        <strain evidence="13">FP-58527</strain>
    </source>
</reference>
<dbReference type="AlphaFoldDB" id="S8EAC5"/>
<feature type="domain" description="Aminotransferase class I/classII large" evidence="11">
    <location>
        <begin position="131"/>
        <end position="541"/>
    </location>
</feature>
<keyword evidence="9" id="KW-0443">Lipid metabolism</keyword>
<dbReference type="STRING" id="743788.S8EAC5"/>
<comment type="cofactor">
    <cofactor evidence="1">
        <name>pyridoxal 5'-phosphate</name>
        <dbReference type="ChEBI" id="CHEBI:597326"/>
    </cofactor>
</comment>
<dbReference type="GO" id="GO:0030170">
    <property type="term" value="F:pyridoxal phosphate binding"/>
    <property type="evidence" value="ECO:0007669"/>
    <property type="project" value="InterPro"/>
</dbReference>
<dbReference type="HOGENOM" id="CLU_015846_0_2_1"/>
<dbReference type="InterPro" id="IPR015424">
    <property type="entry name" value="PyrdxlP-dep_Trfase"/>
</dbReference>
<evidence type="ECO:0000256" key="4">
    <source>
        <dbReference type="ARBA" id="ARBA00008392"/>
    </source>
</evidence>
<dbReference type="GO" id="GO:0046513">
    <property type="term" value="P:ceramide biosynthetic process"/>
    <property type="evidence" value="ECO:0007669"/>
    <property type="project" value="TreeGrafter"/>
</dbReference>
<keyword evidence="8" id="KW-0746">Sphingolipid metabolism</keyword>
<evidence type="ECO:0000313" key="13">
    <source>
        <dbReference type="Proteomes" id="UP000015241"/>
    </source>
</evidence>
<keyword evidence="13" id="KW-1185">Reference proteome</keyword>